<dbReference type="EMBL" id="CM046395">
    <property type="protein sequence ID" value="KAI8543860.1"/>
    <property type="molecule type" value="Genomic_DNA"/>
</dbReference>
<sequence>MTSFCGGGHTISTNKREGNVHPLLRRVNKIALRNRDGGKGGHVPPLETKIILLYFA</sequence>
<gene>
    <name evidence="1" type="ORF">RHMOL_Rhmol08G0251800</name>
</gene>
<organism evidence="1 2">
    <name type="scientific">Rhododendron molle</name>
    <name type="common">Chinese azalea</name>
    <name type="synonym">Azalea mollis</name>
    <dbReference type="NCBI Taxonomy" id="49168"/>
    <lineage>
        <taxon>Eukaryota</taxon>
        <taxon>Viridiplantae</taxon>
        <taxon>Streptophyta</taxon>
        <taxon>Embryophyta</taxon>
        <taxon>Tracheophyta</taxon>
        <taxon>Spermatophyta</taxon>
        <taxon>Magnoliopsida</taxon>
        <taxon>eudicotyledons</taxon>
        <taxon>Gunneridae</taxon>
        <taxon>Pentapetalae</taxon>
        <taxon>asterids</taxon>
        <taxon>Ericales</taxon>
        <taxon>Ericaceae</taxon>
        <taxon>Ericoideae</taxon>
        <taxon>Rhodoreae</taxon>
        <taxon>Rhododendron</taxon>
    </lineage>
</organism>
<dbReference type="Proteomes" id="UP001062846">
    <property type="component" value="Chromosome 8"/>
</dbReference>
<protein>
    <submittedName>
        <fullName evidence="1">Uncharacterized protein</fullName>
    </submittedName>
</protein>
<accession>A0ACC0MSA2</accession>
<name>A0ACC0MSA2_RHOML</name>
<evidence type="ECO:0000313" key="2">
    <source>
        <dbReference type="Proteomes" id="UP001062846"/>
    </source>
</evidence>
<reference evidence="1" key="1">
    <citation type="submission" date="2022-02" db="EMBL/GenBank/DDBJ databases">
        <title>Plant Genome Project.</title>
        <authorList>
            <person name="Zhang R.-G."/>
        </authorList>
    </citation>
    <scope>NUCLEOTIDE SEQUENCE</scope>
    <source>
        <strain evidence="1">AT1</strain>
    </source>
</reference>
<proteinExistence type="predicted"/>
<evidence type="ECO:0000313" key="1">
    <source>
        <dbReference type="EMBL" id="KAI8543860.1"/>
    </source>
</evidence>
<keyword evidence="2" id="KW-1185">Reference proteome</keyword>
<comment type="caution">
    <text evidence="1">The sequence shown here is derived from an EMBL/GenBank/DDBJ whole genome shotgun (WGS) entry which is preliminary data.</text>
</comment>